<dbReference type="SUPFAM" id="SSF51161">
    <property type="entry name" value="Trimeric LpxA-like enzymes"/>
    <property type="match status" value="1"/>
</dbReference>
<dbReference type="InterPro" id="IPR018357">
    <property type="entry name" value="Hexapep_transf_CS"/>
</dbReference>
<dbReference type="PANTHER" id="PTHR43300:SF4">
    <property type="entry name" value="ACYL-[ACYL-CARRIER-PROTEIN]--UDP-N-ACETYLGLUCOSAMINE O-ACYLTRANSFERASE"/>
    <property type="match status" value="1"/>
</dbReference>
<dbReference type="GO" id="GO:0016746">
    <property type="term" value="F:acyltransferase activity"/>
    <property type="evidence" value="ECO:0007669"/>
    <property type="project" value="UniProtKB-KW"/>
</dbReference>
<sequence>MSSNKPYFVHESSYVDDGVEIGEGTKIWHFCHILSGSKIGKNCVLGQNVMVGPNVKIGNNVKIQNNVSVYEGVEIEDDVFCGPSCVFTNVINPRAFIERKHEFRKTLVKRGATIGANATIVCGVTIGEYAFIGAGAVVTKDVPPYALVVGVPARQIGWVCKCGARLDFNENNEAICKSCGNEYRMEDKKIILVEEKSYK</sequence>
<keyword evidence="4" id="KW-0012">Acyltransferase</keyword>
<dbReference type="InterPro" id="IPR001451">
    <property type="entry name" value="Hexapep"/>
</dbReference>
<comment type="similarity">
    <text evidence="1">Belongs to the transferase hexapeptide repeat family.</text>
</comment>
<dbReference type="PROSITE" id="PS00101">
    <property type="entry name" value="HEXAPEP_TRANSFERASES"/>
    <property type="match status" value="1"/>
</dbReference>
<evidence type="ECO:0000256" key="2">
    <source>
        <dbReference type="ARBA" id="ARBA00022679"/>
    </source>
</evidence>
<protein>
    <submittedName>
        <fullName evidence="5">N-acetyltransferase</fullName>
    </submittedName>
</protein>
<dbReference type="AlphaFoldDB" id="A0A7C3RKT1"/>
<keyword evidence="2 5" id="KW-0808">Transferase</keyword>
<evidence type="ECO:0000256" key="1">
    <source>
        <dbReference type="ARBA" id="ARBA00007274"/>
    </source>
</evidence>
<dbReference type="EMBL" id="DTIN01000031">
    <property type="protein sequence ID" value="HFX13960.1"/>
    <property type="molecule type" value="Genomic_DNA"/>
</dbReference>
<accession>A0A7C3RKT1</accession>
<dbReference type="PANTHER" id="PTHR43300">
    <property type="entry name" value="ACETYLTRANSFERASE"/>
    <property type="match status" value="1"/>
</dbReference>
<dbReference type="Pfam" id="PF00132">
    <property type="entry name" value="Hexapep"/>
    <property type="match status" value="3"/>
</dbReference>
<comment type="caution">
    <text evidence="5">The sequence shown here is derived from an EMBL/GenBank/DDBJ whole genome shotgun (WGS) entry which is preliminary data.</text>
</comment>
<dbReference type="Gene3D" id="2.160.10.10">
    <property type="entry name" value="Hexapeptide repeat proteins"/>
    <property type="match status" value="1"/>
</dbReference>
<evidence type="ECO:0000256" key="4">
    <source>
        <dbReference type="ARBA" id="ARBA00023315"/>
    </source>
</evidence>
<proteinExistence type="inferred from homology"/>
<name>A0A7C3RKT1_DICTH</name>
<evidence type="ECO:0000313" key="5">
    <source>
        <dbReference type="EMBL" id="HFX13960.1"/>
    </source>
</evidence>
<dbReference type="InterPro" id="IPR011004">
    <property type="entry name" value="Trimer_LpxA-like_sf"/>
</dbReference>
<dbReference type="CDD" id="cd03358">
    <property type="entry name" value="LbH_WxcM_N_like"/>
    <property type="match status" value="1"/>
</dbReference>
<reference evidence="5" key="1">
    <citation type="journal article" date="2020" name="mSystems">
        <title>Genome- and Community-Level Interaction Insights into Carbon Utilization and Element Cycling Functions of Hydrothermarchaeota in Hydrothermal Sediment.</title>
        <authorList>
            <person name="Zhou Z."/>
            <person name="Liu Y."/>
            <person name="Xu W."/>
            <person name="Pan J."/>
            <person name="Luo Z.H."/>
            <person name="Li M."/>
        </authorList>
    </citation>
    <scope>NUCLEOTIDE SEQUENCE [LARGE SCALE GENOMIC DNA]</scope>
    <source>
        <strain evidence="5">SpSt-81</strain>
    </source>
</reference>
<keyword evidence="3" id="KW-0677">Repeat</keyword>
<gene>
    <name evidence="5" type="ORF">ENW00_07445</name>
</gene>
<organism evidence="5">
    <name type="scientific">Dictyoglomus thermophilum</name>
    <dbReference type="NCBI Taxonomy" id="14"/>
    <lineage>
        <taxon>Bacteria</taxon>
        <taxon>Pseudomonadati</taxon>
        <taxon>Dictyoglomota</taxon>
        <taxon>Dictyoglomia</taxon>
        <taxon>Dictyoglomales</taxon>
        <taxon>Dictyoglomaceae</taxon>
        <taxon>Dictyoglomus</taxon>
    </lineage>
</organism>
<dbReference type="InterPro" id="IPR050179">
    <property type="entry name" value="Trans_hexapeptide_repeat"/>
</dbReference>
<evidence type="ECO:0000256" key="3">
    <source>
        <dbReference type="ARBA" id="ARBA00022737"/>
    </source>
</evidence>